<dbReference type="InterPro" id="IPR036390">
    <property type="entry name" value="WH_DNA-bd_sf"/>
</dbReference>
<name>A0ABN3GHC0_9ACTN</name>
<dbReference type="Proteomes" id="UP001501444">
    <property type="component" value="Unassembled WGS sequence"/>
</dbReference>
<protein>
    <recommendedName>
        <fullName evidence="1">HTH marR-type domain-containing protein</fullName>
    </recommendedName>
</protein>
<dbReference type="Pfam" id="PF12802">
    <property type="entry name" value="MarR_2"/>
    <property type="match status" value="1"/>
</dbReference>
<evidence type="ECO:0000313" key="2">
    <source>
        <dbReference type="EMBL" id="GAA2351625.1"/>
    </source>
</evidence>
<keyword evidence="3" id="KW-1185">Reference proteome</keyword>
<organism evidence="2 3">
    <name type="scientific">Dactylosporangium salmoneum</name>
    <dbReference type="NCBI Taxonomy" id="53361"/>
    <lineage>
        <taxon>Bacteria</taxon>
        <taxon>Bacillati</taxon>
        <taxon>Actinomycetota</taxon>
        <taxon>Actinomycetes</taxon>
        <taxon>Micromonosporales</taxon>
        <taxon>Micromonosporaceae</taxon>
        <taxon>Dactylosporangium</taxon>
    </lineage>
</organism>
<accession>A0ABN3GHC0</accession>
<comment type="caution">
    <text evidence="2">The sequence shown here is derived from an EMBL/GenBank/DDBJ whole genome shotgun (WGS) entry which is preliminary data.</text>
</comment>
<dbReference type="InterPro" id="IPR000835">
    <property type="entry name" value="HTH_MarR-typ"/>
</dbReference>
<evidence type="ECO:0000259" key="1">
    <source>
        <dbReference type="PROSITE" id="PS50995"/>
    </source>
</evidence>
<dbReference type="EMBL" id="BAAARV010000031">
    <property type="protein sequence ID" value="GAA2351625.1"/>
    <property type="molecule type" value="Genomic_DNA"/>
</dbReference>
<dbReference type="PANTHER" id="PTHR33164:SF43">
    <property type="entry name" value="HTH-TYPE TRANSCRIPTIONAL REPRESSOR YETL"/>
    <property type="match status" value="1"/>
</dbReference>
<sequence>MLGAARVAAHLRGEVERRVLEPAGVSWTAFAALAAIVDGQDAVRMHVVAAATGMAQGTTRSAVARLERLGLVSRSTPSRDHRQVELVATEPGRQQAAQLRAAVASVEAKLIPDPRTRHVLFAMAERVRPYPRRGLRQGRGA</sequence>
<feature type="domain" description="HTH marR-type" evidence="1">
    <location>
        <begin position="1"/>
        <end position="129"/>
    </location>
</feature>
<dbReference type="SMART" id="SM00347">
    <property type="entry name" value="HTH_MARR"/>
    <property type="match status" value="1"/>
</dbReference>
<dbReference type="Gene3D" id="1.10.10.10">
    <property type="entry name" value="Winged helix-like DNA-binding domain superfamily/Winged helix DNA-binding domain"/>
    <property type="match status" value="1"/>
</dbReference>
<gene>
    <name evidence="2" type="ORF">GCM10010170_041870</name>
</gene>
<reference evidence="2 3" key="1">
    <citation type="journal article" date="2019" name="Int. J. Syst. Evol. Microbiol.">
        <title>The Global Catalogue of Microorganisms (GCM) 10K type strain sequencing project: providing services to taxonomists for standard genome sequencing and annotation.</title>
        <authorList>
            <consortium name="The Broad Institute Genomics Platform"/>
            <consortium name="The Broad Institute Genome Sequencing Center for Infectious Disease"/>
            <person name="Wu L."/>
            <person name="Ma J."/>
        </authorList>
    </citation>
    <scope>NUCLEOTIDE SEQUENCE [LARGE SCALE GENOMIC DNA]</scope>
    <source>
        <strain evidence="2 3">JCM 3272</strain>
    </source>
</reference>
<proteinExistence type="predicted"/>
<dbReference type="InterPro" id="IPR039422">
    <property type="entry name" value="MarR/SlyA-like"/>
</dbReference>
<dbReference type="InterPro" id="IPR036388">
    <property type="entry name" value="WH-like_DNA-bd_sf"/>
</dbReference>
<dbReference type="PROSITE" id="PS50995">
    <property type="entry name" value="HTH_MARR_2"/>
    <property type="match status" value="1"/>
</dbReference>
<dbReference type="SUPFAM" id="SSF46785">
    <property type="entry name" value="Winged helix' DNA-binding domain"/>
    <property type="match status" value="1"/>
</dbReference>
<evidence type="ECO:0000313" key="3">
    <source>
        <dbReference type="Proteomes" id="UP001501444"/>
    </source>
</evidence>
<dbReference type="PANTHER" id="PTHR33164">
    <property type="entry name" value="TRANSCRIPTIONAL REGULATOR, MARR FAMILY"/>
    <property type="match status" value="1"/>
</dbReference>